<sequence length="455" mass="51794">MDNNNSQSSFLARQIDKLIADPITRSNNPASETRSTSAKSDNDAPNVPIIKKTKLSRKSGSKRQSWVWKYFVEKKIIETVQNLDNQKINVEVTYGICNILNDLSKCCDSQVKVSGGSTSNLISHLLNTYNIMQNGPGLSEQDDDNDKTCGRVATDKGILALPVHGSTLNLKLTYVRYLHTANVIRETLENTIANWSLIGKVHAITSNNRSNMKAAITRIIDVIRIPCAAHTLQLVVGKGLMPAEVLVVRAKWLINFFMTLKQNEQLEEAQKTLKILDNDVIKKTSTYLRVKIDVPTCWNSSFLAWERLLLIKNVINIVITTLTVSGIPEAQRDAKRLKEIQLTKDEWDLMRDLVDILGLFYETTEELAPTQKHQAETALRNKYNDIKSSHQSLTPSDKSVDPRENQDNQEGQCQIYQKTFFKTIFMQDALEELDDELDYYFSLPEIHYKLDPFKW</sequence>
<dbReference type="EMBL" id="CAJVPW010005777">
    <property type="protein sequence ID" value="CAG8560124.1"/>
    <property type="molecule type" value="Genomic_DNA"/>
</dbReference>
<reference evidence="1" key="1">
    <citation type="submission" date="2021-06" db="EMBL/GenBank/DDBJ databases">
        <authorList>
            <person name="Kallberg Y."/>
            <person name="Tangrot J."/>
            <person name="Rosling A."/>
        </authorList>
    </citation>
    <scope>NUCLEOTIDE SEQUENCE</scope>
    <source>
        <strain evidence="1">28 12/20/2015</strain>
    </source>
</reference>
<keyword evidence="2" id="KW-1185">Reference proteome</keyword>
<organism evidence="1 2">
    <name type="scientific">Cetraspora pellucida</name>
    <dbReference type="NCBI Taxonomy" id="1433469"/>
    <lineage>
        <taxon>Eukaryota</taxon>
        <taxon>Fungi</taxon>
        <taxon>Fungi incertae sedis</taxon>
        <taxon>Mucoromycota</taxon>
        <taxon>Glomeromycotina</taxon>
        <taxon>Glomeromycetes</taxon>
        <taxon>Diversisporales</taxon>
        <taxon>Gigasporaceae</taxon>
        <taxon>Cetraspora</taxon>
    </lineage>
</organism>
<gene>
    <name evidence="1" type="ORF">SPELUC_LOCUS5569</name>
</gene>
<dbReference type="Proteomes" id="UP000789366">
    <property type="component" value="Unassembled WGS sequence"/>
</dbReference>
<comment type="caution">
    <text evidence="1">The sequence shown here is derived from an EMBL/GenBank/DDBJ whole genome shotgun (WGS) entry which is preliminary data.</text>
</comment>
<evidence type="ECO:0000313" key="1">
    <source>
        <dbReference type="EMBL" id="CAG8560124.1"/>
    </source>
</evidence>
<name>A0ACA9M090_9GLOM</name>
<evidence type="ECO:0000313" key="2">
    <source>
        <dbReference type="Proteomes" id="UP000789366"/>
    </source>
</evidence>
<protein>
    <submittedName>
        <fullName evidence="1">1091_t:CDS:1</fullName>
    </submittedName>
</protein>
<proteinExistence type="predicted"/>
<accession>A0ACA9M090</accession>